<keyword evidence="1" id="KW-0472">Membrane</keyword>
<protein>
    <submittedName>
        <fullName evidence="2">Uncharacterized protein</fullName>
    </submittedName>
</protein>
<keyword evidence="1" id="KW-1133">Transmembrane helix</keyword>
<gene>
    <name evidence="2" type="ORF">SAMN02927914_00105</name>
</gene>
<dbReference type="STRING" id="1165689.SAMN02927914_00105"/>
<feature type="transmembrane region" description="Helical" evidence="1">
    <location>
        <begin position="101"/>
        <end position="126"/>
    </location>
</feature>
<dbReference type="EMBL" id="FMXM01000002">
    <property type="protein sequence ID" value="SDA39065.1"/>
    <property type="molecule type" value="Genomic_DNA"/>
</dbReference>
<dbReference type="OrthoDB" id="10016906at2"/>
<proteinExistence type="predicted"/>
<accession>A0A1G5V232</accession>
<organism evidence="2 3">
    <name type="scientific">Mesorhizobium qingshengii</name>
    <dbReference type="NCBI Taxonomy" id="1165689"/>
    <lineage>
        <taxon>Bacteria</taxon>
        <taxon>Pseudomonadati</taxon>
        <taxon>Pseudomonadota</taxon>
        <taxon>Alphaproteobacteria</taxon>
        <taxon>Hyphomicrobiales</taxon>
        <taxon>Phyllobacteriaceae</taxon>
        <taxon>Mesorhizobium</taxon>
    </lineage>
</organism>
<evidence type="ECO:0000256" key="1">
    <source>
        <dbReference type="SAM" id="Phobius"/>
    </source>
</evidence>
<keyword evidence="1" id="KW-0812">Transmembrane</keyword>
<evidence type="ECO:0000313" key="3">
    <source>
        <dbReference type="Proteomes" id="UP000198588"/>
    </source>
</evidence>
<evidence type="ECO:0000313" key="2">
    <source>
        <dbReference type="EMBL" id="SDA39065.1"/>
    </source>
</evidence>
<dbReference type="Proteomes" id="UP000198588">
    <property type="component" value="Unassembled WGS sequence"/>
</dbReference>
<dbReference type="RefSeq" id="WP_091574660.1">
    <property type="nucleotide sequence ID" value="NZ_FMXM01000002.1"/>
</dbReference>
<reference evidence="2 3" key="1">
    <citation type="submission" date="2016-10" db="EMBL/GenBank/DDBJ databases">
        <authorList>
            <person name="de Groot N.N."/>
        </authorList>
    </citation>
    <scope>NUCLEOTIDE SEQUENCE [LARGE SCALE GENOMIC DNA]</scope>
    <source>
        <strain evidence="2 3">CGMCC 1.12097</strain>
    </source>
</reference>
<dbReference type="AlphaFoldDB" id="A0A1G5V232"/>
<sequence>MKRGKISLGSPLVFRISKPTFDVDTAAQADLLIHESIFLSQIIQSGTVANPGGPSYTATIAIDPSLVNPIPIVYPIYGGNVAFPAPMAYLSGIMTTIHTNVFWSVSAGVLSIVFSSITPSASYAIIRQETP</sequence>
<name>A0A1G5V232_9HYPH</name>